<name>A0A2S6C4E8_9PEZI</name>
<organism evidence="2 3">
    <name type="scientific">Cercospora berteroae</name>
    <dbReference type="NCBI Taxonomy" id="357750"/>
    <lineage>
        <taxon>Eukaryota</taxon>
        <taxon>Fungi</taxon>
        <taxon>Dikarya</taxon>
        <taxon>Ascomycota</taxon>
        <taxon>Pezizomycotina</taxon>
        <taxon>Dothideomycetes</taxon>
        <taxon>Dothideomycetidae</taxon>
        <taxon>Mycosphaerellales</taxon>
        <taxon>Mycosphaerellaceae</taxon>
        <taxon>Cercospora</taxon>
    </lineage>
</organism>
<evidence type="ECO:0000313" key="3">
    <source>
        <dbReference type="Proteomes" id="UP000237631"/>
    </source>
</evidence>
<dbReference type="EMBL" id="PNEN01000560">
    <property type="protein sequence ID" value="PPJ54605.1"/>
    <property type="molecule type" value="Genomic_DNA"/>
</dbReference>
<feature type="region of interest" description="Disordered" evidence="1">
    <location>
        <begin position="122"/>
        <end position="148"/>
    </location>
</feature>
<keyword evidence="3" id="KW-1185">Reference proteome</keyword>
<proteinExistence type="predicted"/>
<feature type="compositionally biased region" description="Basic and acidic residues" evidence="1">
    <location>
        <begin position="27"/>
        <end position="49"/>
    </location>
</feature>
<evidence type="ECO:0000313" key="2">
    <source>
        <dbReference type="EMBL" id="PPJ54605.1"/>
    </source>
</evidence>
<protein>
    <submittedName>
        <fullName evidence="2">Uncharacterized protein</fullName>
    </submittedName>
</protein>
<comment type="caution">
    <text evidence="2">The sequence shown here is derived from an EMBL/GenBank/DDBJ whole genome shotgun (WGS) entry which is preliminary data.</text>
</comment>
<sequence>MSLTRFTTRLSAVRIPARQFSISTSKMADKSNLDANRPDSIGREFESDGKIGSAGQKIGGPFAADGTVGKEFTKQGSIGGKAQEMAESKSVFDKDGAVGKEFQADGKIGQVGEAVGGPFSEDGAIGKQFTDKGAVGGTVQENLGSKKS</sequence>
<feature type="region of interest" description="Disordered" evidence="1">
    <location>
        <begin position="24"/>
        <end position="59"/>
    </location>
</feature>
<dbReference type="Proteomes" id="UP000237631">
    <property type="component" value="Unassembled WGS sequence"/>
</dbReference>
<gene>
    <name evidence="2" type="ORF">CBER1_06154</name>
</gene>
<evidence type="ECO:0000256" key="1">
    <source>
        <dbReference type="SAM" id="MobiDB-lite"/>
    </source>
</evidence>
<dbReference type="OrthoDB" id="5278621at2759"/>
<reference evidence="3" key="1">
    <citation type="journal article" date="2017" name="bioRxiv">
        <title>Conservation of a gene cluster reveals novel cercosporin biosynthetic mechanisms and extends production to the genus Colletotrichum.</title>
        <authorList>
            <person name="de Jonge R."/>
            <person name="Ebert M.K."/>
            <person name="Huitt-Roehl C.R."/>
            <person name="Pal P."/>
            <person name="Suttle J.C."/>
            <person name="Spanner R.E."/>
            <person name="Neubauer J.D."/>
            <person name="Jurick W.M.II."/>
            <person name="Stott K.A."/>
            <person name="Secor G.A."/>
            <person name="Thomma B.P.H.J."/>
            <person name="Van de Peer Y."/>
            <person name="Townsend C.A."/>
            <person name="Bolton M.D."/>
        </authorList>
    </citation>
    <scope>NUCLEOTIDE SEQUENCE [LARGE SCALE GENOMIC DNA]</scope>
    <source>
        <strain evidence="3">CBS538.71</strain>
    </source>
</reference>
<dbReference type="AlphaFoldDB" id="A0A2S6C4E8"/>
<feature type="compositionally biased region" description="Polar residues" evidence="1">
    <location>
        <begin position="139"/>
        <end position="148"/>
    </location>
</feature>
<accession>A0A2S6C4E8</accession>